<proteinExistence type="predicted"/>
<organism evidence="1 2">
    <name type="scientific">Cinara cedri</name>
    <dbReference type="NCBI Taxonomy" id="506608"/>
    <lineage>
        <taxon>Eukaryota</taxon>
        <taxon>Metazoa</taxon>
        <taxon>Ecdysozoa</taxon>
        <taxon>Arthropoda</taxon>
        <taxon>Hexapoda</taxon>
        <taxon>Insecta</taxon>
        <taxon>Pterygota</taxon>
        <taxon>Neoptera</taxon>
        <taxon>Paraneoptera</taxon>
        <taxon>Hemiptera</taxon>
        <taxon>Sternorrhyncha</taxon>
        <taxon>Aphidomorpha</taxon>
        <taxon>Aphidoidea</taxon>
        <taxon>Aphididae</taxon>
        <taxon>Lachninae</taxon>
        <taxon>Cinara</taxon>
    </lineage>
</organism>
<protein>
    <submittedName>
        <fullName evidence="1">Uncharacterized protein</fullName>
    </submittedName>
</protein>
<reference evidence="1 2" key="1">
    <citation type="submission" date="2019-08" db="EMBL/GenBank/DDBJ databases">
        <authorList>
            <person name="Alioto T."/>
            <person name="Alioto T."/>
            <person name="Gomez Garrido J."/>
        </authorList>
    </citation>
    <scope>NUCLEOTIDE SEQUENCE [LARGE SCALE GENOMIC DNA]</scope>
</reference>
<dbReference type="EMBL" id="CABPRJ010000028">
    <property type="protein sequence ID" value="VVC26220.1"/>
    <property type="molecule type" value="Genomic_DNA"/>
</dbReference>
<keyword evidence="2" id="KW-1185">Reference proteome</keyword>
<sequence>MAQDSANDISSRRLLASTEAGVRPTITTALRANQIHPIVTRKKKKPAHACPGIPVNFKAPPFWHVNLELQFKQVKAQFATSKATLDSFITLKL</sequence>
<dbReference type="Proteomes" id="UP000325440">
    <property type="component" value="Unassembled WGS sequence"/>
</dbReference>
<name>A0A5E4M244_9HEMI</name>
<accession>A0A5E4M244</accession>
<evidence type="ECO:0000313" key="1">
    <source>
        <dbReference type="EMBL" id="VVC26220.1"/>
    </source>
</evidence>
<dbReference type="AlphaFoldDB" id="A0A5E4M244"/>
<evidence type="ECO:0000313" key="2">
    <source>
        <dbReference type="Proteomes" id="UP000325440"/>
    </source>
</evidence>
<gene>
    <name evidence="1" type="ORF">CINCED_3A015315</name>
</gene>